<evidence type="ECO:0000313" key="3">
    <source>
        <dbReference type="Proteomes" id="UP000490939"/>
    </source>
</evidence>
<name>A0A8H3Z1Y6_VENIN</name>
<evidence type="ECO:0000256" key="1">
    <source>
        <dbReference type="SAM" id="MobiDB-lite"/>
    </source>
</evidence>
<dbReference type="Proteomes" id="UP000490939">
    <property type="component" value="Unassembled WGS sequence"/>
</dbReference>
<dbReference type="SUPFAM" id="SSF55729">
    <property type="entry name" value="Acyl-CoA N-acyltransferases (Nat)"/>
    <property type="match status" value="1"/>
</dbReference>
<reference evidence="2 3" key="1">
    <citation type="submission" date="2019-07" db="EMBL/GenBank/DDBJ databases">
        <title>Venturia inaequalis Genome Resource.</title>
        <authorList>
            <person name="Lichtner F.J."/>
        </authorList>
    </citation>
    <scope>NUCLEOTIDE SEQUENCE [LARGE SCALE GENOMIC DNA]</scope>
    <source>
        <strain evidence="2 3">DMI_063113</strain>
    </source>
</reference>
<gene>
    <name evidence="2" type="ORF">EG327_005772</name>
</gene>
<dbReference type="AlphaFoldDB" id="A0A8H3Z1Y6"/>
<comment type="caution">
    <text evidence="2">The sequence shown here is derived from an EMBL/GenBank/DDBJ whole genome shotgun (WGS) entry which is preliminary data.</text>
</comment>
<proteinExistence type="predicted"/>
<accession>A0A8H3Z1Y6</accession>
<evidence type="ECO:0000313" key="2">
    <source>
        <dbReference type="EMBL" id="KAE9982720.1"/>
    </source>
</evidence>
<organism evidence="2 3">
    <name type="scientific">Venturia inaequalis</name>
    <name type="common">Apple scab fungus</name>
    <dbReference type="NCBI Taxonomy" id="5025"/>
    <lineage>
        <taxon>Eukaryota</taxon>
        <taxon>Fungi</taxon>
        <taxon>Dikarya</taxon>
        <taxon>Ascomycota</taxon>
        <taxon>Pezizomycotina</taxon>
        <taxon>Dothideomycetes</taxon>
        <taxon>Pleosporomycetidae</taxon>
        <taxon>Venturiales</taxon>
        <taxon>Venturiaceae</taxon>
        <taxon>Venturia</taxon>
    </lineage>
</organism>
<protein>
    <submittedName>
        <fullName evidence="2">Uncharacterized protein</fullName>
    </submittedName>
</protein>
<feature type="region of interest" description="Disordered" evidence="1">
    <location>
        <begin position="91"/>
        <end position="111"/>
    </location>
</feature>
<dbReference type="Gene3D" id="3.40.630.30">
    <property type="match status" value="1"/>
</dbReference>
<keyword evidence="3" id="KW-1185">Reference proteome</keyword>
<sequence length="189" mass="20690">MSAQKPIYTLLFTKSSLYMNESLEISIANLVNDAFQEIANFENAPRFEKASDVSKELGDEGVIAIAFEPVPGAGRDVPVACISAAKYEAPGVEGEDGESGSQSQPPNYRLTATATHPTHRKKGLIPLCLTALLTALPPTSKIWLETAESANGAYWRKNGFETVRSERKPAGFWGAEREFEWVVLRMVRG</sequence>
<dbReference type="InterPro" id="IPR016181">
    <property type="entry name" value="Acyl_CoA_acyltransferase"/>
</dbReference>
<feature type="compositionally biased region" description="Polar residues" evidence="1">
    <location>
        <begin position="99"/>
        <end position="111"/>
    </location>
</feature>
<dbReference type="EMBL" id="WNWR01000334">
    <property type="protein sequence ID" value="KAE9982720.1"/>
    <property type="molecule type" value="Genomic_DNA"/>
</dbReference>